<sequence length="1576" mass="170486">MKKIVTLLFASLTLSTLAWGTWQVQLKLSHAPTEMKEKDAGETETKKPAHPNASSLQQAAAACSNSYYIGYATGFENDTLFQSPQCWESGLVNTMGFGSAAQVENYDPFSGSKHVVLFNEFGDTTMLISPQFGDLSLGQKQIRFMAGTSDTSSTLVIGSMPNQTNLSAFQAFDTIHFTESSQYREYIIPVTAANGYNMQDSHLAFLHGNESTFTTLFIDEVEYDTIPPCQKVTNPFLVSIGDTSVGIDFNDNTGNFRFHWGPRGYTQGTVTSQGDSLLSTAPAQIHPLQANTEYELYIFRDCGSEISDSSQAFFFTTGCSPFQAPYFNNFENEALYDEPNCWTPSLAGNGGNRTEVKSYNNGSSAFSGTQHLEFFLSGSTNASHRTMLISPSFSDLNLGDKQIRFMAAATRGDASFLIGTVDNPLNPGSFQQLDSIFIPSSSPTRDFPSYSEFITEISSSNGYNGTDSYIAIVLSKSSASYGNIYIDDFHYELVPACNPPSFNSLALNNITTNSAQLNWTTGQGIHSQIKWGNAGFDPNIAGDSINDNSGSFLISGLNSNTAYEVYLRDSCSNGSYTYWLGPLSFSTACTEIAAPYLENFDGANWAMGNGFDNAGDTIDNCWWRSPVNGGQYRWTVGNGPSPGFGTGPDQDVSGSGNYIYSHGSYGFSGDSAILESPRIDISALSQPFLSFAVHRFGPNMPALAVLIDSSGTWREITRISGSPQNSSVAPFQNIGIDISSYPDTVQIRFVIVSNGPNSGDCSIDELSIDEAPTCPDPVGLAAALQNDSTANLSWSAVGAAGSYEIWFGPQGFYQGTTTTGGTKTTSNNAQKLLDSLTANTFYEFVVRGICGPGDSSNWVGPHRFKTPCTSFSAPYFEDFENFNMGNTPDCYEGLLSAAGSIEVTGNQFSSGSQSVQIYNDFFPSDLILVSPNFSDMDLGNKRIRFKARNSSAPSEDLIVGTISNPSDINSFQALDTIHLNTNFNTYTLNFDASTGYNMTDKNFAFKHGVLNSFEPIYIDELHYELIPSCAEPTNLNLVSSTATSADVSWNGTTGQYEYEYGIKGFSIGSGTRVSTSATTATVGLQAANVPNQVFVRSICAPGDTSLWAGPIDISVSPILCDDFEAYNLGTFKGQSTLFESLSINDVTEISNLQASSGTQSMHVVAFGLDASNTGASFNPIDSGQIEVSMAVYIPMGNSGFINFFKDYQNSNLAFSLDFFGGTANVLAPNGFGPPNTVGTFNYSTGVWFDVDQIIDFDLDTCYIKINGQDQGIGWSYSQNAFFPPAQLTGLSFVAPGSFGGSNEFFIDDFCITELQDNNCASPSFTQVAFTSCDSVVVEFGDLGDTLIVEYGLNGFNPGSGTIISGTDSLVSLDQLLANHTYEVYYQNICNGVDSSDWEGPISFQTDSVPLPNAAFTYSIVDSLGMQWISVDASGSSQSHQYHWDFGNGQQDTGMMASSSYSQNGPVDVQLIVSNACGSDTLVQSFTVNIGLADYHIRALSMYPNPVESILNIEVPSEMRGKIRVQLFNSSGQEVWNESLIQNDPILKLPLQSLPQGMYHIRLEGGQLQRQGTLVKH</sequence>
<keyword evidence="8" id="KW-1185">Reference proteome</keyword>
<evidence type="ECO:0000256" key="2">
    <source>
        <dbReference type="SAM" id="MobiDB-lite"/>
    </source>
</evidence>
<keyword evidence="1 3" id="KW-0732">Signal</keyword>
<dbReference type="InterPro" id="IPR036116">
    <property type="entry name" value="FN3_sf"/>
</dbReference>
<dbReference type="Pfam" id="PF18962">
    <property type="entry name" value="Por_Secre_tail"/>
    <property type="match status" value="1"/>
</dbReference>
<dbReference type="InterPro" id="IPR003961">
    <property type="entry name" value="FN3_dom"/>
</dbReference>
<dbReference type="PROSITE" id="PS50060">
    <property type="entry name" value="MAM_2"/>
    <property type="match status" value="1"/>
</dbReference>
<organism evidence="7 8">
    <name type="scientific">Croceimicrobium hydrocarbonivorans</name>
    <dbReference type="NCBI Taxonomy" id="2761580"/>
    <lineage>
        <taxon>Bacteria</taxon>
        <taxon>Pseudomonadati</taxon>
        <taxon>Bacteroidota</taxon>
        <taxon>Flavobacteriia</taxon>
        <taxon>Flavobacteriales</taxon>
        <taxon>Owenweeksiaceae</taxon>
        <taxon>Croceimicrobium</taxon>
    </lineage>
</organism>
<feature type="compositionally biased region" description="Basic and acidic residues" evidence="2">
    <location>
        <begin position="33"/>
        <end position="47"/>
    </location>
</feature>
<evidence type="ECO:0000313" key="7">
    <source>
        <dbReference type="EMBL" id="QNR23325.1"/>
    </source>
</evidence>
<dbReference type="RefSeq" id="WP_210757854.1">
    <property type="nucleotide sequence ID" value="NZ_CP060139.1"/>
</dbReference>
<dbReference type="SUPFAM" id="SSF49299">
    <property type="entry name" value="PKD domain"/>
    <property type="match status" value="1"/>
</dbReference>
<feature type="domain" description="Fibronectin type-III" evidence="6">
    <location>
        <begin position="774"/>
        <end position="869"/>
    </location>
</feature>
<accession>A0A7H0VC77</accession>
<dbReference type="InterPro" id="IPR000601">
    <property type="entry name" value="PKD_dom"/>
</dbReference>
<protein>
    <submittedName>
        <fullName evidence="7">T9SS type A sorting domain-containing protein</fullName>
    </submittedName>
</protein>
<feature type="domain" description="PKD" evidence="5">
    <location>
        <begin position="1411"/>
        <end position="1487"/>
    </location>
</feature>
<dbReference type="Gene3D" id="2.60.120.200">
    <property type="match status" value="1"/>
</dbReference>
<dbReference type="Pfam" id="PF00629">
    <property type="entry name" value="MAM"/>
    <property type="match status" value="1"/>
</dbReference>
<proteinExistence type="predicted"/>
<dbReference type="GO" id="GO:0005975">
    <property type="term" value="P:carbohydrate metabolic process"/>
    <property type="evidence" value="ECO:0007669"/>
    <property type="project" value="UniProtKB-ARBA"/>
</dbReference>
<dbReference type="SUPFAM" id="SSF49899">
    <property type="entry name" value="Concanavalin A-like lectins/glucanases"/>
    <property type="match status" value="1"/>
</dbReference>
<dbReference type="KEGG" id="chyd:H4K34_13185"/>
<dbReference type="InterPro" id="IPR000998">
    <property type="entry name" value="MAM_dom"/>
</dbReference>
<evidence type="ECO:0000259" key="5">
    <source>
        <dbReference type="PROSITE" id="PS50093"/>
    </source>
</evidence>
<feature type="signal peptide" evidence="3">
    <location>
        <begin position="1"/>
        <end position="18"/>
    </location>
</feature>
<evidence type="ECO:0000256" key="3">
    <source>
        <dbReference type="SAM" id="SignalP"/>
    </source>
</evidence>
<dbReference type="SMART" id="SM00089">
    <property type="entry name" value="PKD"/>
    <property type="match status" value="1"/>
</dbReference>
<reference evidence="7 8" key="1">
    <citation type="submission" date="2020-08" db="EMBL/GenBank/DDBJ databases">
        <title>Croceimicrobium hydrocarbonivorans gen. nov., sp. nov., a novel marine bacterium isolated from a bacterial consortium that degrades polyethylene terephthalate.</title>
        <authorList>
            <person name="Liu R."/>
        </authorList>
    </citation>
    <scope>NUCLEOTIDE SEQUENCE [LARGE SCALE GENOMIC DNA]</scope>
    <source>
        <strain evidence="7 8">A20-9</strain>
    </source>
</reference>
<evidence type="ECO:0000313" key="8">
    <source>
        <dbReference type="Proteomes" id="UP000516305"/>
    </source>
</evidence>
<dbReference type="InterPro" id="IPR013320">
    <property type="entry name" value="ConA-like_dom_sf"/>
</dbReference>
<dbReference type="Gene3D" id="2.60.40.10">
    <property type="entry name" value="Immunoglobulins"/>
    <property type="match status" value="3"/>
</dbReference>
<dbReference type="InterPro" id="IPR035986">
    <property type="entry name" value="PKD_dom_sf"/>
</dbReference>
<feature type="domain" description="Fibronectin type-III" evidence="6">
    <location>
        <begin position="499"/>
        <end position="590"/>
    </location>
</feature>
<feature type="chain" id="PRO_5029015800" evidence="3">
    <location>
        <begin position="19"/>
        <end position="1576"/>
    </location>
</feature>
<evidence type="ECO:0000259" key="6">
    <source>
        <dbReference type="PROSITE" id="PS50853"/>
    </source>
</evidence>
<dbReference type="PROSITE" id="PS50853">
    <property type="entry name" value="FN3"/>
    <property type="match status" value="2"/>
</dbReference>
<dbReference type="Pfam" id="PF18911">
    <property type="entry name" value="PKD_4"/>
    <property type="match status" value="1"/>
</dbReference>
<dbReference type="SUPFAM" id="SSF49265">
    <property type="entry name" value="Fibronectin type III"/>
    <property type="match status" value="2"/>
</dbReference>
<dbReference type="GO" id="GO:0004553">
    <property type="term" value="F:hydrolase activity, hydrolyzing O-glycosyl compounds"/>
    <property type="evidence" value="ECO:0007669"/>
    <property type="project" value="UniProtKB-ARBA"/>
</dbReference>
<dbReference type="EMBL" id="CP060139">
    <property type="protein sequence ID" value="QNR23325.1"/>
    <property type="molecule type" value="Genomic_DNA"/>
</dbReference>
<evidence type="ECO:0000256" key="1">
    <source>
        <dbReference type="ARBA" id="ARBA00022729"/>
    </source>
</evidence>
<name>A0A7H0VC77_9FLAO</name>
<dbReference type="CDD" id="cd00146">
    <property type="entry name" value="PKD"/>
    <property type="match status" value="1"/>
</dbReference>
<dbReference type="InterPro" id="IPR022409">
    <property type="entry name" value="PKD/Chitinase_dom"/>
</dbReference>
<dbReference type="SMART" id="SM00060">
    <property type="entry name" value="FN3"/>
    <property type="match status" value="3"/>
</dbReference>
<dbReference type="InterPro" id="IPR026444">
    <property type="entry name" value="Secre_tail"/>
</dbReference>
<dbReference type="GO" id="GO:0016020">
    <property type="term" value="C:membrane"/>
    <property type="evidence" value="ECO:0007669"/>
    <property type="project" value="InterPro"/>
</dbReference>
<dbReference type="SMART" id="SM00137">
    <property type="entry name" value="MAM"/>
    <property type="match status" value="1"/>
</dbReference>
<gene>
    <name evidence="7" type="ORF">H4K34_13185</name>
</gene>
<dbReference type="PROSITE" id="PS50093">
    <property type="entry name" value="PKD"/>
    <property type="match status" value="1"/>
</dbReference>
<feature type="region of interest" description="Disordered" evidence="2">
    <location>
        <begin position="33"/>
        <end position="53"/>
    </location>
</feature>
<feature type="domain" description="MAM" evidence="4">
    <location>
        <begin position="607"/>
        <end position="776"/>
    </location>
</feature>
<dbReference type="InterPro" id="IPR013783">
    <property type="entry name" value="Ig-like_fold"/>
</dbReference>
<evidence type="ECO:0000259" key="4">
    <source>
        <dbReference type="PROSITE" id="PS50060"/>
    </source>
</evidence>
<dbReference type="NCBIfam" id="TIGR04183">
    <property type="entry name" value="Por_Secre_tail"/>
    <property type="match status" value="1"/>
</dbReference>
<dbReference type="Proteomes" id="UP000516305">
    <property type="component" value="Chromosome"/>
</dbReference>